<dbReference type="GO" id="GO:0043709">
    <property type="term" value="P:cell adhesion involved in single-species biofilm formation"/>
    <property type="evidence" value="ECO:0007669"/>
    <property type="project" value="TreeGrafter"/>
</dbReference>
<dbReference type="PANTHER" id="PTHR45138:SF24">
    <property type="entry name" value="DIGUANYLATE CYCLASE DGCC-RELATED"/>
    <property type="match status" value="1"/>
</dbReference>
<dbReference type="GO" id="GO:0005886">
    <property type="term" value="C:plasma membrane"/>
    <property type="evidence" value="ECO:0007669"/>
    <property type="project" value="TreeGrafter"/>
</dbReference>
<evidence type="ECO:0000256" key="2">
    <source>
        <dbReference type="SAM" id="MobiDB-lite"/>
    </source>
</evidence>
<dbReference type="Proteomes" id="UP001139486">
    <property type="component" value="Unassembled WGS sequence"/>
</dbReference>
<dbReference type="Gene3D" id="3.30.70.270">
    <property type="match status" value="1"/>
</dbReference>
<proteinExistence type="predicted"/>
<dbReference type="EC" id="2.7.7.65" evidence="1"/>
<dbReference type="CDD" id="cd01949">
    <property type="entry name" value="GGDEF"/>
    <property type="match status" value="1"/>
</dbReference>
<dbReference type="SUPFAM" id="SSF55073">
    <property type="entry name" value="Nucleotide cyclase"/>
    <property type="match status" value="1"/>
</dbReference>
<evidence type="ECO:0000259" key="3">
    <source>
        <dbReference type="PROSITE" id="PS50887"/>
    </source>
</evidence>
<dbReference type="EMBL" id="JAMLDY010000019">
    <property type="protein sequence ID" value="MCP3736076.1"/>
    <property type="molecule type" value="Genomic_DNA"/>
</dbReference>
<gene>
    <name evidence="4" type="ORF">M9979_14470</name>
</gene>
<dbReference type="PROSITE" id="PS50887">
    <property type="entry name" value="GGDEF"/>
    <property type="match status" value="1"/>
</dbReference>
<sequence length="381" mass="40668">MPAPDRAATRLPRLAAWWKGPEGAPAPAPAPTPAMPAPDTGLAAMRRAGDRALMQRITAFLEAHDLPPTADYLLIARAYAAGEDRALSEAIDARLRERRPISPAFLDTLPTSAHAERLGAATLAELADTLGATLAESSRTIDRSCDSARAYEAALDGEVRDMAADPRGSLDRLVALTTAAIERSQLLAGELESMARESDRLRSRLTAARRAAEQDHLTKLPNRRSFDARMARSGVEQPRCVALCDIDDFKRVNDRHGHDAGDRVLKVVARHLKTALGGRVMVARHGGEEFACLFEGTTLHAARLALDDACERLAERSFVNQVDGVAIGRVTLSIGVAALRDDPSGAMRAADAALYAAKRAGKNRVVVAAGETDTGEPQLGG</sequence>
<dbReference type="SMART" id="SM00267">
    <property type="entry name" value="GGDEF"/>
    <property type="match status" value="1"/>
</dbReference>
<reference evidence="4" key="1">
    <citation type="submission" date="2022-05" db="EMBL/GenBank/DDBJ databases">
        <title>Sphingomonas sp. strain RP10 Genome sequencing and assembly.</title>
        <authorList>
            <person name="Kim I."/>
        </authorList>
    </citation>
    <scope>NUCLEOTIDE SEQUENCE</scope>
    <source>
        <strain evidence="4">RP10</strain>
    </source>
</reference>
<organism evidence="4 5">
    <name type="scientific">Sphingomonas liriopis</name>
    <dbReference type="NCBI Taxonomy" id="2949094"/>
    <lineage>
        <taxon>Bacteria</taxon>
        <taxon>Pseudomonadati</taxon>
        <taxon>Pseudomonadota</taxon>
        <taxon>Alphaproteobacteria</taxon>
        <taxon>Sphingomonadales</taxon>
        <taxon>Sphingomonadaceae</taxon>
        <taxon>Sphingomonas</taxon>
    </lineage>
</organism>
<evidence type="ECO:0000313" key="4">
    <source>
        <dbReference type="EMBL" id="MCP3736076.1"/>
    </source>
</evidence>
<dbReference type="InterPro" id="IPR043128">
    <property type="entry name" value="Rev_trsase/Diguanyl_cyclase"/>
</dbReference>
<feature type="region of interest" description="Disordered" evidence="2">
    <location>
        <begin position="1"/>
        <end position="33"/>
    </location>
</feature>
<dbReference type="InterPro" id="IPR000160">
    <property type="entry name" value="GGDEF_dom"/>
</dbReference>
<dbReference type="AlphaFoldDB" id="A0A9X2KRW7"/>
<keyword evidence="5" id="KW-1185">Reference proteome</keyword>
<dbReference type="InterPro" id="IPR050469">
    <property type="entry name" value="Diguanylate_Cyclase"/>
</dbReference>
<dbReference type="NCBIfam" id="TIGR00254">
    <property type="entry name" value="GGDEF"/>
    <property type="match status" value="1"/>
</dbReference>
<dbReference type="InterPro" id="IPR029787">
    <property type="entry name" value="Nucleotide_cyclase"/>
</dbReference>
<evidence type="ECO:0000313" key="5">
    <source>
        <dbReference type="Proteomes" id="UP001139486"/>
    </source>
</evidence>
<name>A0A9X2KRW7_9SPHN</name>
<feature type="compositionally biased region" description="Pro residues" evidence="2">
    <location>
        <begin position="24"/>
        <end position="33"/>
    </location>
</feature>
<feature type="domain" description="GGDEF" evidence="3">
    <location>
        <begin position="237"/>
        <end position="370"/>
    </location>
</feature>
<dbReference type="GO" id="GO:0052621">
    <property type="term" value="F:diguanylate cyclase activity"/>
    <property type="evidence" value="ECO:0007669"/>
    <property type="project" value="UniProtKB-EC"/>
</dbReference>
<comment type="caution">
    <text evidence="4">The sequence shown here is derived from an EMBL/GenBank/DDBJ whole genome shotgun (WGS) entry which is preliminary data.</text>
</comment>
<evidence type="ECO:0000256" key="1">
    <source>
        <dbReference type="ARBA" id="ARBA00012528"/>
    </source>
</evidence>
<protein>
    <recommendedName>
        <fullName evidence="1">diguanylate cyclase</fullName>
        <ecNumber evidence="1">2.7.7.65</ecNumber>
    </recommendedName>
</protein>
<dbReference type="Pfam" id="PF00990">
    <property type="entry name" value="GGDEF"/>
    <property type="match status" value="1"/>
</dbReference>
<dbReference type="GO" id="GO:1902201">
    <property type="term" value="P:negative regulation of bacterial-type flagellum-dependent cell motility"/>
    <property type="evidence" value="ECO:0007669"/>
    <property type="project" value="TreeGrafter"/>
</dbReference>
<dbReference type="PANTHER" id="PTHR45138">
    <property type="entry name" value="REGULATORY COMPONENTS OF SENSORY TRANSDUCTION SYSTEM"/>
    <property type="match status" value="1"/>
</dbReference>
<accession>A0A9X2KRW7</accession>